<evidence type="ECO:0000256" key="1">
    <source>
        <dbReference type="SAM" id="MobiDB-lite"/>
    </source>
</evidence>
<reference evidence="3 4" key="1">
    <citation type="submission" date="2018-04" db="EMBL/GenBank/DDBJ databases">
        <title>Genomic Encyclopedia of Archaeal and Bacterial Type Strains, Phase II (KMG-II): from individual species to whole genera.</title>
        <authorList>
            <person name="Goeker M."/>
        </authorList>
    </citation>
    <scope>NUCLEOTIDE SEQUENCE [LARGE SCALE GENOMIC DNA]</scope>
    <source>
        <strain evidence="3 4">DSM 21823</strain>
    </source>
</reference>
<dbReference type="OrthoDB" id="192847at2"/>
<dbReference type="InterPro" id="IPR001437">
    <property type="entry name" value="Tscrpt_elong_fac_GreA/B_C"/>
</dbReference>
<dbReference type="EMBL" id="QBKP01000002">
    <property type="protein sequence ID" value="PTX52300.1"/>
    <property type="molecule type" value="Genomic_DNA"/>
</dbReference>
<dbReference type="GO" id="GO:0032784">
    <property type="term" value="P:regulation of DNA-templated transcription elongation"/>
    <property type="evidence" value="ECO:0007669"/>
    <property type="project" value="InterPro"/>
</dbReference>
<dbReference type="GO" id="GO:0003677">
    <property type="term" value="F:DNA binding"/>
    <property type="evidence" value="ECO:0007669"/>
    <property type="project" value="InterPro"/>
</dbReference>
<organism evidence="3 4">
    <name type="scientific">Gemmobacter caeni</name>
    <dbReference type="NCBI Taxonomy" id="589035"/>
    <lineage>
        <taxon>Bacteria</taxon>
        <taxon>Pseudomonadati</taxon>
        <taxon>Pseudomonadota</taxon>
        <taxon>Alphaproteobacteria</taxon>
        <taxon>Rhodobacterales</taxon>
        <taxon>Paracoccaceae</taxon>
        <taxon>Gemmobacter</taxon>
    </lineage>
</organism>
<dbReference type="GO" id="GO:0003746">
    <property type="term" value="F:translation elongation factor activity"/>
    <property type="evidence" value="ECO:0007669"/>
    <property type="project" value="UniProtKB-KW"/>
</dbReference>
<dbReference type="Proteomes" id="UP000244224">
    <property type="component" value="Unassembled WGS sequence"/>
</dbReference>
<dbReference type="Pfam" id="PF01272">
    <property type="entry name" value="GreA_GreB"/>
    <property type="match status" value="1"/>
</dbReference>
<protein>
    <submittedName>
        <fullName evidence="3">GreA/GreB family transcription elongation factor</fullName>
    </submittedName>
</protein>
<keyword evidence="3" id="KW-0251">Elongation factor</keyword>
<sequence length="266" mass="28951">MFHTPAKPTPPLYDPAIGPNGGVPRLRSDRVDPITVSPLFISIGGDRSSVQGWRSALRFALTCAKRAGADNLLLSDLTGLPIRPGRGYPNMGYHPDLDASVACAGTDRTARALFGLLDGIGRSALLRVRTESGEALIEHSARTRADHRRLREARTPLTPDRRLQEAREGRALYGSLVEISVEGMFERRAFRLSGAGSDPRSGALSVRSPVGAALLGCRPGEETSYRTGPVLRRVMLHQVDNDLLIDRLMTRSAPLRNEDPLSEPNM</sequence>
<name>A0A2T6B896_9RHOB</name>
<evidence type="ECO:0000313" key="3">
    <source>
        <dbReference type="EMBL" id="PTX52300.1"/>
    </source>
</evidence>
<feature type="domain" description="Transcription elongation factor GreA/GreB C-terminal" evidence="2">
    <location>
        <begin position="170"/>
        <end position="227"/>
    </location>
</feature>
<evidence type="ECO:0000313" key="4">
    <source>
        <dbReference type="Proteomes" id="UP000244224"/>
    </source>
</evidence>
<feature type="region of interest" description="Disordered" evidence="1">
    <location>
        <begin position="1"/>
        <end position="21"/>
    </location>
</feature>
<dbReference type="Gene3D" id="3.10.50.30">
    <property type="entry name" value="Transcription elongation factor, GreA/GreB, C-terminal domain"/>
    <property type="match status" value="1"/>
</dbReference>
<keyword evidence="3" id="KW-0648">Protein biosynthesis</keyword>
<dbReference type="PROSITE" id="PS00830">
    <property type="entry name" value="GREAB_2"/>
    <property type="match status" value="1"/>
</dbReference>
<comment type="caution">
    <text evidence="3">The sequence shown here is derived from an EMBL/GenBank/DDBJ whole genome shotgun (WGS) entry which is preliminary data.</text>
</comment>
<dbReference type="InterPro" id="IPR036953">
    <property type="entry name" value="GreA/GreB_C_sf"/>
</dbReference>
<evidence type="ECO:0000259" key="2">
    <source>
        <dbReference type="Pfam" id="PF01272"/>
    </source>
</evidence>
<dbReference type="AlphaFoldDB" id="A0A2T6B896"/>
<dbReference type="SUPFAM" id="SSF54534">
    <property type="entry name" value="FKBP-like"/>
    <property type="match status" value="1"/>
</dbReference>
<dbReference type="RefSeq" id="WP_108127633.1">
    <property type="nucleotide sequence ID" value="NZ_QBKP01000002.1"/>
</dbReference>
<proteinExistence type="predicted"/>
<dbReference type="InterPro" id="IPR018151">
    <property type="entry name" value="TF_GreA/GreB_CS"/>
</dbReference>
<keyword evidence="4" id="KW-1185">Reference proteome</keyword>
<accession>A0A2T6B896</accession>
<gene>
    <name evidence="3" type="ORF">C8N34_10278</name>
</gene>